<sequence length="599" mass="67487">MLSTSGWLKLTAANGFDIPYLGYLELEMDTMGIKIPDCGFLVVKNPESSQSSLPAIIGMNIISRCRQLVQAEFDRTLDAKLDSDWRTVFQQMHKCDVDKTKMARIAGKDFVHVPAESVVTVMVRGFSDKSPNQGSWLLEPGKLPLPGGIVVMPSLVKEHRYQIPVQVVNLSREDVWLNPRTRIGVLSPVQCITNNQHCEVTFQRISANTEQVSVDLKESQDHQKVSDILSKLDIGGTEKEQAELRALLGKYSDVFAVGDDELGYTEKVKHEIVLVDDTPVNLPYRRIPPNQYKEVKDHISQLLRKGVIQESTSSYASPVVVVRKSDGSIRLCVDYRKLNLKTKRDAFPLPRIDESFDALRGAKFFSSIDLASGYHQVAVHERDRHKTAFTTPYGLYEHLRIPMGVVNGPATFQRLMQATMTDLIFQIILVYLDDILVFSRTFSEHVERLETVLRRLQETGLKIKIEKCHFLQEKVKFLGHQVSAEGIATDPDKVEAVKQWPVPTTLKALRSFLGFCSYYRRFVQGFSKIAGPLHDLVNNCLMVGPPSRVNERLLSLWSTECQTSFDVLKEKLVSVSVILTFSIAPAGVIRLRMPSLGTL</sequence>
<comment type="similarity">
    <text evidence="1">Belongs to the beta type-B retroviral polymerase family. HERV class-II K(HML-2) pol subfamily.</text>
</comment>
<dbReference type="EC" id="3.1.26.4" evidence="2"/>
<dbReference type="Pfam" id="PF00078">
    <property type="entry name" value="RVT_1"/>
    <property type="match status" value="1"/>
</dbReference>
<reference evidence="5" key="1">
    <citation type="submission" date="2013-03" db="EMBL/GenBank/DDBJ databases">
        <authorList>
            <person name="Jeffery W."/>
            <person name="Warren W."/>
            <person name="Wilson R.K."/>
        </authorList>
    </citation>
    <scope>NUCLEOTIDE SEQUENCE</scope>
    <source>
        <strain evidence="5">female</strain>
    </source>
</reference>
<dbReference type="InterPro" id="IPR043128">
    <property type="entry name" value="Rev_trsase/Diguanyl_cyclase"/>
</dbReference>
<dbReference type="Gene3D" id="3.30.70.270">
    <property type="match status" value="2"/>
</dbReference>
<dbReference type="AlphaFoldDB" id="A0A3B1KGI5"/>
<name>A0A3B1KGI5_ASTMX</name>
<dbReference type="PANTHER" id="PTHR37984:SF5">
    <property type="entry name" value="PROTEIN NYNRIN-LIKE"/>
    <property type="match status" value="1"/>
</dbReference>
<evidence type="ECO:0000313" key="5">
    <source>
        <dbReference type="Proteomes" id="UP000018467"/>
    </source>
</evidence>
<dbReference type="SUPFAM" id="SSF56672">
    <property type="entry name" value="DNA/RNA polymerases"/>
    <property type="match status" value="1"/>
</dbReference>
<dbReference type="Bgee" id="ENSAMXG00000037637">
    <property type="expression patterns" value="Expressed in testis and 1 other cell type or tissue"/>
</dbReference>
<dbReference type="FunFam" id="3.30.70.270:FF:000020">
    <property type="entry name" value="Transposon Tf2-6 polyprotein-like Protein"/>
    <property type="match status" value="1"/>
</dbReference>
<feature type="domain" description="Reverse transcriptase" evidence="3">
    <location>
        <begin position="303"/>
        <end position="482"/>
    </location>
</feature>
<dbReference type="Proteomes" id="UP000018467">
    <property type="component" value="Unassembled WGS sequence"/>
</dbReference>
<dbReference type="STRING" id="7994.ENSAMXP00000052991"/>
<reference evidence="4" key="3">
    <citation type="submission" date="2025-08" db="UniProtKB">
        <authorList>
            <consortium name="Ensembl"/>
        </authorList>
    </citation>
    <scope>IDENTIFICATION</scope>
</reference>
<dbReference type="InterPro" id="IPR043502">
    <property type="entry name" value="DNA/RNA_pol_sf"/>
</dbReference>
<organism evidence="4 5">
    <name type="scientific">Astyanax mexicanus</name>
    <name type="common">Blind cave fish</name>
    <name type="synonym">Astyanax fasciatus mexicanus</name>
    <dbReference type="NCBI Taxonomy" id="7994"/>
    <lineage>
        <taxon>Eukaryota</taxon>
        <taxon>Metazoa</taxon>
        <taxon>Chordata</taxon>
        <taxon>Craniata</taxon>
        <taxon>Vertebrata</taxon>
        <taxon>Euteleostomi</taxon>
        <taxon>Actinopterygii</taxon>
        <taxon>Neopterygii</taxon>
        <taxon>Teleostei</taxon>
        <taxon>Ostariophysi</taxon>
        <taxon>Characiformes</taxon>
        <taxon>Characoidei</taxon>
        <taxon>Acestrorhamphidae</taxon>
        <taxon>Acestrorhamphinae</taxon>
        <taxon>Astyanax</taxon>
    </lineage>
</organism>
<protein>
    <recommendedName>
        <fullName evidence="2">ribonuclease H</fullName>
        <ecNumber evidence="2">3.1.26.4</ecNumber>
    </recommendedName>
</protein>
<dbReference type="PROSITE" id="PS50878">
    <property type="entry name" value="RT_POL"/>
    <property type="match status" value="1"/>
</dbReference>
<evidence type="ECO:0000256" key="2">
    <source>
        <dbReference type="ARBA" id="ARBA00012180"/>
    </source>
</evidence>
<dbReference type="InterPro" id="IPR000477">
    <property type="entry name" value="RT_dom"/>
</dbReference>
<reference evidence="4" key="4">
    <citation type="submission" date="2025-09" db="UniProtKB">
        <authorList>
            <consortium name="Ensembl"/>
        </authorList>
    </citation>
    <scope>IDENTIFICATION</scope>
</reference>
<evidence type="ECO:0000256" key="1">
    <source>
        <dbReference type="ARBA" id="ARBA00010879"/>
    </source>
</evidence>
<dbReference type="InParanoid" id="A0A3B1KGI5"/>
<dbReference type="GO" id="GO:0004523">
    <property type="term" value="F:RNA-DNA hybrid ribonuclease activity"/>
    <property type="evidence" value="ECO:0007669"/>
    <property type="project" value="UniProtKB-EC"/>
</dbReference>
<dbReference type="PANTHER" id="PTHR37984">
    <property type="entry name" value="PROTEIN CBG26694"/>
    <property type="match status" value="1"/>
</dbReference>
<dbReference type="Ensembl" id="ENSAMXT00000054058.1">
    <property type="protein sequence ID" value="ENSAMXP00000052991.1"/>
    <property type="gene ID" value="ENSAMXG00000037637.1"/>
</dbReference>
<dbReference type="InterPro" id="IPR050951">
    <property type="entry name" value="Retrovirus_Pol_polyprotein"/>
</dbReference>
<evidence type="ECO:0000313" key="4">
    <source>
        <dbReference type="Ensembl" id="ENSAMXP00000052991.1"/>
    </source>
</evidence>
<accession>A0A3B1KGI5</accession>
<dbReference type="GeneTree" id="ENSGT00940000165177"/>
<reference evidence="5" key="2">
    <citation type="journal article" date="2014" name="Nat. Commun.">
        <title>The cavefish genome reveals candidate genes for eye loss.</title>
        <authorList>
            <person name="McGaugh S.E."/>
            <person name="Gross J.B."/>
            <person name="Aken B."/>
            <person name="Blin M."/>
            <person name="Borowsky R."/>
            <person name="Chalopin D."/>
            <person name="Hinaux H."/>
            <person name="Jeffery W.R."/>
            <person name="Keene A."/>
            <person name="Ma L."/>
            <person name="Minx P."/>
            <person name="Murphy D."/>
            <person name="O'Quin K.E."/>
            <person name="Retaux S."/>
            <person name="Rohner N."/>
            <person name="Searle S.M."/>
            <person name="Stahl B.A."/>
            <person name="Tabin C."/>
            <person name="Volff J.N."/>
            <person name="Yoshizawa M."/>
            <person name="Warren W.C."/>
        </authorList>
    </citation>
    <scope>NUCLEOTIDE SEQUENCE [LARGE SCALE GENOMIC DNA]</scope>
    <source>
        <strain evidence="5">female</strain>
    </source>
</reference>
<dbReference type="Gene3D" id="3.10.10.10">
    <property type="entry name" value="HIV Type 1 Reverse Transcriptase, subunit A, domain 1"/>
    <property type="match status" value="1"/>
</dbReference>
<evidence type="ECO:0000259" key="3">
    <source>
        <dbReference type="PROSITE" id="PS50878"/>
    </source>
</evidence>
<keyword evidence="5" id="KW-1185">Reference proteome</keyword>
<dbReference type="CDD" id="cd01647">
    <property type="entry name" value="RT_LTR"/>
    <property type="match status" value="1"/>
</dbReference>
<proteinExistence type="inferred from homology"/>